<dbReference type="SUPFAM" id="SSF159234">
    <property type="entry name" value="FomD-like"/>
    <property type="match status" value="1"/>
</dbReference>
<sequence>MCAQEVFGVPLLVGELPLVGLPHERARGAAPGVEVGAVHGFQRRRGYGGRVSAADDRPRIPGDLVRVRATKWLGQPHWEFDGRWLGADEHGDWVGFPAGTRFARPGHGFTATWDSVSLFPRAGWAAGFNAGHPRGLGIYVDLATVPEWRADASGAWTVSYVDLDLDVVERAGAPAFIDDEDEFAEHAVEFGYPDELVARVRADAEAVLGAVRRREAPFDGATAREWLGRLGRLERLG</sequence>
<accession>A0A4Q2JS19</accession>
<dbReference type="InterPro" id="IPR035930">
    <property type="entry name" value="FomD-like_sf"/>
</dbReference>
<feature type="domain" description="DUF402" evidence="1">
    <location>
        <begin position="79"/>
        <end position="215"/>
    </location>
</feature>
<evidence type="ECO:0000313" key="2">
    <source>
        <dbReference type="EMBL" id="RXZ49070.1"/>
    </source>
</evidence>
<dbReference type="Gene3D" id="2.40.380.10">
    <property type="entry name" value="FomD-like"/>
    <property type="match status" value="1"/>
</dbReference>
<protein>
    <submittedName>
        <fullName evidence="2">DUF402 domain-containing protein</fullName>
    </submittedName>
</protein>
<reference evidence="2 3" key="1">
    <citation type="submission" date="2019-01" db="EMBL/GenBank/DDBJ databases">
        <authorList>
            <person name="Li J."/>
        </authorList>
    </citation>
    <scope>NUCLEOTIDE SEQUENCE [LARGE SCALE GENOMIC DNA]</scope>
    <source>
        <strain evidence="2 3">CCUG 35506</strain>
    </source>
</reference>
<dbReference type="AlphaFoldDB" id="A0A4Q2JS19"/>
<evidence type="ECO:0000313" key="3">
    <source>
        <dbReference type="Proteomes" id="UP000292935"/>
    </source>
</evidence>
<comment type="caution">
    <text evidence="2">The sequence shown here is derived from an EMBL/GenBank/DDBJ whole genome shotgun (WGS) entry which is preliminary data.</text>
</comment>
<dbReference type="Proteomes" id="UP000292935">
    <property type="component" value="Unassembled WGS sequence"/>
</dbReference>
<dbReference type="EMBL" id="SDPO01000002">
    <property type="protein sequence ID" value="RXZ49070.1"/>
    <property type="molecule type" value="Genomic_DNA"/>
</dbReference>
<dbReference type="Pfam" id="PF04167">
    <property type="entry name" value="DUF402"/>
    <property type="match status" value="1"/>
</dbReference>
<name>A0A4Q2JS19_9MICO</name>
<organism evidence="2 3">
    <name type="scientific">Agromyces fucosus</name>
    <dbReference type="NCBI Taxonomy" id="41985"/>
    <lineage>
        <taxon>Bacteria</taxon>
        <taxon>Bacillati</taxon>
        <taxon>Actinomycetota</taxon>
        <taxon>Actinomycetes</taxon>
        <taxon>Micrococcales</taxon>
        <taxon>Microbacteriaceae</taxon>
        <taxon>Agromyces</taxon>
    </lineage>
</organism>
<evidence type="ECO:0000259" key="1">
    <source>
        <dbReference type="Pfam" id="PF04167"/>
    </source>
</evidence>
<gene>
    <name evidence="2" type="ORF">ESP57_08940</name>
</gene>
<proteinExistence type="predicted"/>
<dbReference type="OrthoDB" id="3531052at2"/>
<dbReference type="InterPro" id="IPR007295">
    <property type="entry name" value="DUF402"/>
</dbReference>
<keyword evidence="3" id="KW-1185">Reference proteome</keyword>